<dbReference type="CDD" id="cd00371">
    <property type="entry name" value="HMA"/>
    <property type="match status" value="1"/>
</dbReference>
<feature type="domain" description="HMA" evidence="12">
    <location>
        <begin position="2"/>
        <end position="66"/>
    </location>
</feature>
<dbReference type="SUPFAM" id="SSF55008">
    <property type="entry name" value="HMA, heavy metal-associated domain"/>
    <property type="match status" value="1"/>
</dbReference>
<keyword evidence="4" id="KW-0186">Copper</keyword>
<dbReference type="WBParaSite" id="Pan_g16226.t1">
    <property type="protein sequence ID" value="Pan_g16226.t1"/>
    <property type="gene ID" value="Pan_g16226"/>
</dbReference>
<keyword evidence="1" id="KW-0813">Transport</keyword>
<dbReference type="Proteomes" id="UP000492821">
    <property type="component" value="Unassembled WGS sequence"/>
</dbReference>
<evidence type="ECO:0000256" key="3">
    <source>
        <dbReference type="ARBA" id="ARBA00022796"/>
    </source>
</evidence>
<name>A0A7E4V5F8_PANRE</name>
<dbReference type="GO" id="GO:0016531">
    <property type="term" value="F:copper chaperone activity"/>
    <property type="evidence" value="ECO:0007669"/>
    <property type="project" value="TreeGrafter"/>
</dbReference>
<evidence type="ECO:0000256" key="7">
    <source>
        <dbReference type="ARBA" id="ARBA00037651"/>
    </source>
</evidence>
<dbReference type="InterPro" id="IPR051881">
    <property type="entry name" value="Copper_transport_ATOX1-like"/>
</dbReference>
<comment type="subunit">
    <text evidence="11">Homodimer. Interacts with ATP7B. Interacts with ATP7A. Interacts (via dimer form) with SLC31A1 (via C-terminal domain); this interaction improves ATOX1 stability and controls intracellular Cu(I) levels.</text>
</comment>
<evidence type="ECO:0000256" key="4">
    <source>
        <dbReference type="ARBA" id="ARBA00023008"/>
    </source>
</evidence>
<dbReference type="Gene3D" id="3.30.70.100">
    <property type="match status" value="1"/>
</dbReference>
<sequence>MSQVHVFEFPMTCENCAAAAKRLIGKLGDKVTDVQTDVATNRVTVKTDLPKDEVLAALVKSGKSVSYIESH</sequence>
<evidence type="ECO:0000313" key="14">
    <source>
        <dbReference type="WBParaSite" id="Pan_g16226.t1"/>
    </source>
</evidence>
<dbReference type="PANTHER" id="PTHR46365:SF1">
    <property type="entry name" value="COPPER TRANSPORT PROTEIN ATOX1"/>
    <property type="match status" value="1"/>
</dbReference>
<keyword evidence="13" id="KW-1185">Reference proteome</keyword>
<evidence type="ECO:0000256" key="2">
    <source>
        <dbReference type="ARBA" id="ARBA00022723"/>
    </source>
</evidence>
<evidence type="ECO:0000313" key="13">
    <source>
        <dbReference type="Proteomes" id="UP000492821"/>
    </source>
</evidence>
<evidence type="ECO:0000256" key="10">
    <source>
        <dbReference type="ARBA" id="ARBA00043201"/>
    </source>
</evidence>
<evidence type="ECO:0000256" key="6">
    <source>
        <dbReference type="ARBA" id="ARBA00023186"/>
    </source>
</evidence>
<protein>
    <recommendedName>
        <fullName evidence="9">Copper transport protein ATOX1</fullName>
    </recommendedName>
    <alternativeName>
        <fullName evidence="10">Metal transport protein ATX1</fullName>
    </alternativeName>
</protein>
<dbReference type="InterPro" id="IPR036163">
    <property type="entry name" value="HMA_dom_sf"/>
</dbReference>
<accession>A0A7E4V5F8</accession>
<keyword evidence="2" id="KW-0479">Metal-binding</keyword>
<dbReference type="GO" id="GO:0006825">
    <property type="term" value="P:copper ion transport"/>
    <property type="evidence" value="ECO:0007669"/>
    <property type="project" value="UniProtKB-KW"/>
</dbReference>
<evidence type="ECO:0000256" key="11">
    <source>
        <dbReference type="ARBA" id="ARBA00046351"/>
    </source>
</evidence>
<comment type="function">
    <text evidence="7">Binds and deliver cytosolic copper to the copper ATPase proteins. May be important in cellular antioxidant defense.</text>
</comment>
<keyword evidence="6" id="KW-0143">Chaperone</keyword>
<dbReference type="GO" id="GO:0046872">
    <property type="term" value="F:metal ion binding"/>
    <property type="evidence" value="ECO:0007669"/>
    <property type="project" value="UniProtKB-KW"/>
</dbReference>
<dbReference type="Pfam" id="PF00403">
    <property type="entry name" value="HMA"/>
    <property type="match status" value="1"/>
</dbReference>
<proteinExistence type="inferred from homology"/>
<evidence type="ECO:0000256" key="8">
    <source>
        <dbReference type="ARBA" id="ARBA00038171"/>
    </source>
</evidence>
<dbReference type="PROSITE" id="PS50846">
    <property type="entry name" value="HMA_2"/>
    <property type="match status" value="1"/>
</dbReference>
<dbReference type="InterPro" id="IPR006121">
    <property type="entry name" value="HMA_dom"/>
</dbReference>
<dbReference type="GO" id="GO:0005829">
    <property type="term" value="C:cytosol"/>
    <property type="evidence" value="ECO:0007669"/>
    <property type="project" value="TreeGrafter"/>
</dbReference>
<keyword evidence="5" id="KW-0406">Ion transport</keyword>
<dbReference type="PANTHER" id="PTHR46365">
    <property type="entry name" value="COPPER TRANSPORT PROTEIN ATOX1"/>
    <property type="match status" value="1"/>
</dbReference>
<evidence type="ECO:0000256" key="5">
    <source>
        <dbReference type="ARBA" id="ARBA00023065"/>
    </source>
</evidence>
<evidence type="ECO:0000256" key="9">
    <source>
        <dbReference type="ARBA" id="ARBA00040962"/>
    </source>
</evidence>
<dbReference type="AlphaFoldDB" id="A0A7E4V5F8"/>
<organism evidence="13 14">
    <name type="scientific">Panagrellus redivivus</name>
    <name type="common">Microworm</name>
    <dbReference type="NCBI Taxonomy" id="6233"/>
    <lineage>
        <taxon>Eukaryota</taxon>
        <taxon>Metazoa</taxon>
        <taxon>Ecdysozoa</taxon>
        <taxon>Nematoda</taxon>
        <taxon>Chromadorea</taxon>
        <taxon>Rhabditida</taxon>
        <taxon>Tylenchina</taxon>
        <taxon>Panagrolaimomorpha</taxon>
        <taxon>Panagrolaimoidea</taxon>
        <taxon>Panagrolaimidae</taxon>
        <taxon>Panagrellus</taxon>
    </lineage>
</organism>
<reference evidence="13" key="1">
    <citation type="journal article" date="2013" name="Genetics">
        <title>The draft genome and transcriptome of Panagrellus redivivus are shaped by the harsh demands of a free-living lifestyle.</title>
        <authorList>
            <person name="Srinivasan J."/>
            <person name="Dillman A.R."/>
            <person name="Macchietto M.G."/>
            <person name="Heikkinen L."/>
            <person name="Lakso M."/>
            <person name="Fracchia K.M."/>
            <person name="Antoshechkin I."/>
            <person name="Mortazavi A."/>
            <person name="Wong G."/>
            <person name="Sternberg P.W."/>
        </authorList>
    </citation>
    <scope>NUCLEOTIDE SEQUENCE [LARGE SCALE GENOMIC DNA]</scope>
    <source>
        <strain evidence="13">MT8872</strain>
    </source>
</reference>
<comment type="similarity">
    <text evidence="8">Belongs to the ATX1 family.</text>
</comment>
<keyword evidence="3" id="KW-0187">Copper transport</keyword>
<reference evidence="14" key="2">
    <citation type="submission" date="2020-10" db="UniProtKB">
        <authorList>
            <consortium name="WormBaseParasite"/>
        </authorList>
    </citation>
    <scope>IDENTIFICATION</scope>
</reference>
<evidence type="ECO:0000259" key="12">
    <source>
        <dbReference type="PROSITE" id="PS50846"/>
    </source>
</evidence>
<evidence type="ECO:0000256" key="1">
    <source>
        <dbReference type="ARBA" id="ARBA00022448"/>
    </source>
</evidence>